<dbReference type="SUPFAM" id="SSF49464">
    <property type="entry name" value="Carboxypeptidase regulatory domain-like"/>
    <property type="match status" value="1"/>
</dbReference>
<dbReference type="PROSITE" id="PS52016">
    <property type="entry name" value="TONB_DEPENDENT_REC_3"/>
    <property type="match status" value="1"/>
</dbReference>
<dbReference type="InterPro" id="IPR008969">
    <property type="entry name" value="CarboxyPept-like_regulatory"/>
</dbReference>
<comment type="similarity">
    <text evidence="1">Belongs to the TonB-dependent receptor family.</text>
</comment>
<dbReference type="InterPro" id="IPR012910">
    <property type="entry name" value="Plug_dom"/>
</dbReference>
<organism evidence="4 5">
    <name type="scientific">Hallella faecis</name>
    <dbReference type="NCBI Taxonomy" id="2841596"/>
    <lineage>
        <taxon>Bacteria</taxon>
        <taxon>Pseudomonadati</taxon>
        <taxon>Bacteroidota</taxon>
        <taxon>Bacteroidia</taxon>
        <taxon>Bacteroidales</taxon>
        <taxon>Prevotellaceae</taxon>
        <taxon>Hallella</taxon>
    </lineage>
</organism>
<evidence type="ECO:0000313" key="4">
    <source>
        <dbReference type="EMBL" id="MEQ2486717.1"/>
    </source>
</evidence>
<comment type="subcellular location">
    <subcellularLocation>
        <location evidence="1">Cell outer membrane</location>
        <topology evidence="1">Multi-pass membrane protein</topology>
    </subcellularLocation>
</comment>
<keyword evidence="1" id="KW-0813">Transport</keyword>
<evidence type="ECO:0000256" key="1">
    <source>
        <dbReference type="PROSITE-ProRule" id="PRU01360"/>
    </source>
</evidence>
<dbReference type="InterPro" id="IPR023996">
    <property type="entry name" value="TonB-dep_OMP_SusC/RagA"/>
</dbReference>
<name>A0ABV1FQN6_9BACT</name>
<protein>
    <submittedName>
        <fullName evidence="4">SusC/RagA family TonB-linked outer membrane protein</fullName>
    </submittedName>
</protein>
<dbReference type="Gene3D" id="2.170.130.10">
    <property type="entry name" value="TonB-dependent receptor, plug domain"/>
    <property type="match status" value="1"/>
</dbReference>
<dbReference type="EMBL" id="JBBNFP010000020">
    <property type="protein sequence ID" value="MEQ2486717.1"/>
    <property type="molecule type" value="Genomic_DNA"/>
</dbReference>
<reference evidence="4 5" key="1">
    <citation type="submission" date="2024-04" db="EMBL/GenBank/DDBJ databases">
        <title>Human intestinal bacterial collection.</title>
        <authorList>
            <person name="Pauvert C."/>
            <person name="Hitch T.C.A."/>
            <person name="Clavel T."/>
        </authorList>
    </citation>
    <scope>NUCLEOTIDE SEQUENCE [LARGE SCALE GENOMIC DNA]</scope>
    <source>
        <strain evidence="4 5">CLA-AA-H145</strain>
    </source>
</reference>
<dbReference type="Pfam" id="PF07715">
    <property type="entry name" value="Plug"/>
    <property type="match status" value="1"/>
</dbReference>
<keyword evidence="2" id="KW-0732">Signal</keyword>
<sequence length="1098" mass="121446">MKRNHILCLSILLASTMGLPAMAQDDATYDDGAETVVVKKKAPVVRKDKYPTMEVKGTVVDAVTNQPLAGIQVQTLNDIHYAAMTNEKGEFTIKVPTFATALYFHAPQFLSQQVPVSKEGVTVKMLADHFGKMYGTSTDILADRAMTVKHTTSQSVETDIQNIMGADVRTITRNGGPGYGGAMFIRGLNSLNSNAQPLFVVDGIVRDMQSTRTMIHYGDFNNLLLNINPDDIESVQVLKNGTALYGAKGGNGVILINTKRGHSMATRIDANIGVGVTTMPKLPDMMNASEYRLYASEMLGTYPNISSKVTPDHIGFLIDDPKSYYYNMYHNDTDWSKEVYHTAMTQNYSINVQGGDNIGMYNLSLGYTDAQSTARKNGFNRLNVRFNTDINVIKNLTTKFDMAFVKLNRDVFDNGAAEDLTAGPVSSPIFLGLIKAPILSPYTYNSNGKLSSTLAGADNFLTGIDETLTLGNPTALLANGEAINKNRVENTQFYAVIAPTYQFTKDLKLTETFNYTLDRISQRYYRPINGMPTFLIEGLGRVQNMSKSAFSKQTSVMSDTRLQWTKQLGAHFLDIYGGFRFTSFAYDTSNPTGQYTTGGNDKQPNISANMTYTEATGVDDTWKSATWYANVDYNYRNRYFLNATLAAETSSRFGENSEGLGLFGVKWGIFPSIQLGWNVTNESWFPKTNAINYLLVRAGYDISGNDDINNYAARTSFTVGTYLNRANYAQLSNIGNDKISYEKTGKFNVGLQSYLFNNRVGLSFDFYKHHTSNLLTLKSFNNPVAGINNYWSNGGSLDNTGFEVALSGKPVVSKDFNIEMGASLGHYSNKIKSLPNDKKLWVDGQQSVSGFTSSVYGIDNVATIIGQAAGVFYGYKTAGVFSNDAEAKAAGKDGYLYMVDATGAHKNFVAGDVHFVDLNGDGQISEADKTIIGNPNPDIYGNIFANVMWKNFTLSLGFNYSLGNDVFNYQRSLLESGSNFWNQTTAVNNRWRYEGQQTDMPRLNYNDPMGNSRFSDRWIEDGSYLRLKTLNLTYKVPVNLSWLQGLSIWAQADNLFTLTHYLGGDPEFSATNSVLYQGIDPGNVALSRTFTFGLRINL</sequence>
<keyword evidence="1" id="KW-0998">Cell outer membrane</keyword>
<accession>A0ABV1FQN6</accession>
<evidence type="ECO:0000313" key="5">
    <source>
        <dbReference type="Proteomes" id="UP001487296"/>
    </source>
</evidence>
<keyword evidence="5" id="KW-1185">Reference proteome</keyword>
<dbReference type="SUPFAM" id="SSF56935">
    <property type="entry name" value="Porins"/>
    <property type="match status" value="1"/>
</dbReference>
<feature type="signal peptide" evidence="2">
    <location>
        <begin position="1"/>
        <end position="23"/>
    </location>
</feature>
<dbReference type="InterPro" id="IPR039426">
    <property type="entry name" value="TonB-dep_rcpt-like"/>
</dbReference>
<comment type="caution">
    <text evidence="4">The sequence shown here is derived from an EMBL/GenBank/DDBJ whole genome shotgun (WGS) entry which is preliminary data.</text>
</comment>
<dbReference type="InterPro" id="IPR037066">
    <property type="entry name" value="Plug_dom_sf"/>
</dbReference>
<keyword evidence="1" id="KW-1134">Transmembrane beta strand</keyword>
<feature type="chain" id="PRO_5046828604" evidence="2">
    <location>
        <begin position="24"/>
        <end position="1098"/>
    </location>
</feature>
<keyword evidence="1" id="KW-0472">Membrane</keyword>
<dbReference type="Proteomes" id="UP001487296">
    <property type="component" value="Unassembled WGS sequence"/>
</dbReference>
<proteinExistence type="inferred from homology"/>
<evidence type="ECO:0000256" key="2">
    <source>
        <dbReference type="SAM" id="SignalP"/>
    </source>
</evidence>
<keyword evidence="1" id="KW-0812">Transmembrane</keyword>
<dbReference type="RefSeq" id="WP_215759800.1">
    <property type="nucleotide sequence ID" value="NZ_JAHKBE010000020.1"/>
</dbReference>
<gene>
    <name evidence="4" type="ORF">AAAT34_06575</name>
</gene>
<evidence type="ECO:0000259" key="3">
    <source>
        <dbReference type="Pfam" id="PF07715"/>
    </source>
</evidence>
<dbReference type="NCBIfam" id="TIGR04056">
    <property type="entry name" value="OMP_RagA_SusC"/>
    <property type="match status" value="1"/>
</dbReference>
<dbReference type="Gene3D" id="2.60.40.1120">
    <property type="entry name" value="Carboxypeptidase-like, regulatory domain"/>
    <property type="match status" value="1"/>
</dbReference>
<feature type="domain" description="TonB-dependent receptor plug" evidence="3">
    <location>
        <begin position="152"/>
        <end position="253"/>
    </location>
</feature>